<sequence>MPNGIAAIQWTDNSRSKSLKRIYTQQDDNKIYEFRGDSESLNLKWTRGNEGYSITPAVHRNTNIAAFKAEADKIILGCIGQDGSLRLKKFNAYDMDISANGQSHRCMFYQANNNSIQRIDYYDNKWHASMLVESNVMALTPLAAINTIVPPGTPDAFATLILYYRDGIGTLGTRSWPAGWIEIDGWIPGASVVGVPWPPAAGKLGAFRLYLPDASGTMTERQTSFVDLGSETVGPSTPSPWDGSYTPMAVFTDIGGDGDRMVTVHTCSDSGKEINGFFYHYVLYVGADCSHSMGLPHYVGT</sequence>
<gene>
    <name evidence="1" type="ORF">GGX14DRAFT_461132</name>
</gene>
<evidence type="ECO:0000313" key="2">
    <source>
        <dbReference type="Proteomes" id="UP001219525"/>
    </source>
</evidence>
<dbReference type="Proteomes" id="UP001219525">
    <property type="component" value="Unassembled WGS sequence"/>
</dbReference>
<name>A0AAD6V626_9AGAR</name>
<dbReference type="EMBL" id="JARJCW010000049">
    <property type="protein sequence ID" value="KAJ7203778.1"/>
    <property type="molecule type" value="Genomic_DNA"/>
</dbReference>
<dbReference type="Gene3D" id="2.120.10.70">
    <property type="entry name" value="Fucose-specific lectin"/>
    <property type="match status" value="2"/>
</dbReference>
<reference evidence="1" key="1">
    <citation type="submission" date="2023-03" db="EMBL/GenBank/DDBJ databases">
        <title>Massive genome expansion in bonnet fungi (Mycena s.s.) driven by repeated elements and novel gene families across ecological guilds.</title>
        <authorList>
            <consortium name="Lawrence Berkeley National Laboratory"/>
            <person name="Harder C.B."/>
            <person name="Miyauchi S."/>
            <person name="Viragh M."/>
            <person name="Kuo A."/>
            <person name="Thoen E."/>
            <person name="Andreopoulos B."/>
            <person name="Lu D."/>
            <person name="Skrede I."/>
            <person name="Drula E."/>
            <person name="Henrissat B."/>
            <person name="Morin E."/>
            <person name="Kohler A."/>
            <person name="Barry K."/>
            <person name="LaButti K."/>
            <person name="Morin E."/>
            <person name="Salamov A."/>
            <person name="Lipzen A."/>
            <person name="Mereny Z."/>
            <person name="Hegedus B."/>
            <person name="Baldrian P."/>
            <person name="Stursova M."/>
            <person name="Weitz H."/>
            <person name="Taylor A."/>
            <person name="Grigoriev I.V."/>
            <person name="Nagy L.G."/>
            <person name="Martin F."/>
            <person name="Kauserud H."/>
        </authorList>
    </citation>
    <scope>NUCLEOTIDE SEQUENCE</scope>
    <source>
        <strain evidence="1">9144</strain>
    </source>
</reference>
<keyword evidence="2" id="KW-1185">Reference proteome</keyword>
<protein>
    <recommendedName>
        <fullName evidence="3">Fucose-specific lectin</fullName>
    </recommendedName>
</protein>
<evidence type="ECO:0008006" key="3">
    <source>
        <dbReference type="Google" id="ProtNLM"/>
    </source>
</evidence>
<comment type="caution">
    <text evidence="1">The sequence shown here is derived from an EMBL/GenBank/DDBJ whole genome shotgun (WGS) entry which is preliminary data.</text>
</comment>
<dbReference type="AlphaFoldDB" id="A0AAD6V626"/>
<accession>A0AAD6V626</accession>
<evidence type="ECO:0000313" key="1">
    <source>
        <dbReference type="EMBL" id="KAJ7203778.1"/>
    </source>
</evidence>
<proteinExistence type="predicted"/>
<organism evidence="1 2">
    <name type="scientific">Mycena pura</name>
    <dbReference type="NCBI Taxonomy" id="153505"/>
    <lineage>
        <taxon>Eukaryota</taxon>
        <taxon>Fungi</taxon>
        <taxon>Dikarya</taxon>
        <taxon>Basidiomycota</taxon>
        <taxon>Agaricomycotina</taxon>
        <taxon>Agaricomycetes</taxon>
        <taxon>Agaricomycetidae</taxon>
        <taxon>Agaricales</taxon>
        <taxon>Marasmiineae</taxon>
        <taxon>Mycenaceae</taxon>
        <taxon>Mycena</taxon>
    </lineage>
</organism>